<dbReference type="Pfam" id="PF08922">
    <property type="entry name" value="DUF1905"/>
    <property type="match status" value="1"/>
</dbReference>
<dbReference type="EMBL" id="MFTO01000006">
    <property type="protein sequence ID" value="OGI64148.1"/>
    <property type="molecule type" value="Genomic_DNA"/>
</dbReference>
<accession>A0A1F6V3F0</accession>
<dbReference type="SUPFAM" id="SSF141694">
    <property type="entry name" value="AF2212/PG0164-like"/>
    <property type="match status" value="1"/>
</dbReference>
<dbReference type="AlphaFoldDB" id="A0A1F6V3F0"/>
<comment type="caution">
    <text evidence="1">The sequence shown here is derived from an EMBL/GenBank/DDBJ whole genome shotgun (WGS) entry which is preliminary data.</text>
</comment>
<reference evidence="1 2" key="1">
    <citation type="journal article" date="2016" name="Nat. Commun.">
        <title>Thousands of microbial genomes shed light on interconnected biogeochemical processes in an aquifer system.</title>
        <authorList>
            <person name="Anantharaman K."/>
            <person name="Brown C.T."/>
            <person name="Hug L.A."/>
            <person name="Sharon I."/>
            <person name="Castelle C.J."/>
            <person name="Probst A.J."/>
            <person name="Thomas B.C."/>
            <person name="Singh A."/>
            <person name="Wilkins M.J."/>
            <person name="Karaoz U."/>
            <person name="Brodie E.L."/>
            <person name="Williams K.H."/>
            <person name="Hubbard S.S."/>
            <person name="Banfield J.F."/>
        </authorList>
    </citation>
    <scope>NUCLEOTIDE SEQUENCE [LARGE SCALE GENOMIC DNA]</scope>
</reference>
<gene>
    <name evidence="1" type="ORF">A2733_02630</name>
</gene>
<dbReference type="InterPro" id="IPR015018">
    <property type="entry name" value="DUF1905"/>
</dbReference>
<name>A0A1F6V3F0_9BACT</name>
<proteinExistence type="predicted"/>
<evidence type="ECO:0008006" key="3">
    <source>
        <dbReference type="Google" id="ProtNLM"/>
    </source>
</evidence>
<protein>
    <recommendedName>
        <fullName evidence="3">DUF1905 domain-containing protein</fullName>
    </recommendedName>
</protein>
<evidence type="ECO:0000313" key="1">
    <source>
        <dbReference type="EMBL" id="OGI64148.1"/>
    </source>
</evidence>
<sequence>MWQAGGYDRADNSGAWRFARVPENISAQIKEMQKGKLRRGWGAIYVEAKIGKTKWITSIFPDRHSATYLLPLKKEVRYEENLYDGVDINVAIEIWF</sequence>
<dbReference type="Proteomes" id="UP000178985">
    <property type="component" value="Unassembled WGS sequence"/>
</dbReference>
<dbReference type="Gene3D" id="2.40.30.100">
    <property type="entry name" value="AF2212/PG0164-like"/>
    <property type="match status" value="1"/>
</dbReference>
<organism evidence="1 2">
    <name type="scientific">Candidatus Nomurabacteria bacterium RIFCSPHIGHO2_01_FULL_40_20</name>
    <dbReference type="NCBI Taxonomy" id="1801738"/>
    <lineage>
        <taxon>Bacteria</taxon>
        <taxon>Candidatus Nomuraibacteriota</taxon>
    </lineage>
</organism>
<evidence type="ECO:0000313" key="2">
    <source>
        <dbReference type="Proteomes" id="UP000178985"/>
    </source>
</evidence>
<dbReference type="InterPro" id="IPR037079">
    <property type="entry name" value="AF2212/PG0164-like_sf"/>
</dbReference>